<dbReference type="PROSITE" id="PS01359">
    <property type="entry name" value="ZF_PHD_1"/>
    <property type="match status" value="1"/>
</dbReference>
<organism evidence="5 6">
    <name type="scientific">Desmophyllum pertusum</name>
    <dbReference type="NCBI Taxonomy" id="174260"/>
    <lineage>
        <taxon>Eukaryota</taxon>
        <taxon>Metazoa</taxon>
        <taxon>Cnidaria</taxon>
        <taxon>Anthozoa</taxon>
        <taxon>Hexacorallia</taxon>
        <taxon>Scleractinia</taxon>
        <taxon>Caryophylliina</taxon>
        <taxon>Caryophylliidae</taxon>
        <taxon>Desmophyllum</taxon>
    </lineage>
</organism>
<keyword evidence="6" id="KW-1185">Reference proteome</keyword>
<evidence type="ECO:0000256" key="2">
    <source>
        <dbReference type="ARBA" id="ARBA00022771"/>
    </source>
</evidence>
<evidence type="ECO:0000313" key="5">
    <source>
        <dbReference type="EMBL" id="KAJ7371865.1"/>
    </source>
</evidence>
<dbReference type="InterPro" id="IPR007588">
    <property type="entry name" value="Znf_FLYWCH"/>
</dbReference>
<dbReference type="InterPro" id="IPR013083">
    <property type="entry name" value="Znf_RING/FYVE/PHD"/>
</dbReference>
<gene>
    <name evidence="5" type="ORF">OS493_022581</name>
</gene>
<dbReference type="OrthoDB" id="5987781at2759"/>
<proteinExistence type="predicted"/>
<protein>
    <recommendedName>
        <fullName evidence="4">FLYWCH-type domain-containing protein</fullName>
    </recommendedName>
</protein>
<dbReference type="InterPro" id="IPR019786">
    <property type="entry name" value="Zinc_finger_PHD-type_CS"/>
</dbReference>
<dbReference type="Gene3D" id="3.30.40.10">
    <property type="entry name" value="Zinc/RING finger domain, C3HC4 (zinc finger)"/>
    <property type="match status" value="1"/>
</dbReference>
<evidence type="ECO:0000256" key="1">
    <source>
        <dbReference type="ARBA" id="ARBA00022723"/>
    </source>
</evidence>
<dbReference type="GO" id="GO:0008270">
    <property type="term" value="F:zinc ion binding"/>
    <property type="evidence" value="ECO:0007669"/>
    <property type="project" value="UniProtKB-KW"/>
</dbReference>
<dbReference type="Gene3D" id="2.20.25.240">
    <property type="match status" value="1"/>
</dbReference>
<keyword evidence="1" id="KW-0479">Metal-binding</keyword>
<dbReference type="AlphaFoldDB" id="A0A9X0CQF3"/>
<dbReference type="EMBL" id="MU826841">
    <property type="protein sequence ID" value="KAJ7371865.1"/>
    <property type="molecule type" value="Genomic_DNA"/>
</dbReference>
<dbReference type="Proteomes" id="UP001163046">
    <property type="component" value="Unassembled WGS sequence"/>
</dbReference>
<dbReference type="PANTHER" id="PTHR20956">
    <property type="entry name" value="HEH2P"/>
    <property type="match status" value="1"/>
</dbReference>
<dbReference type="Pfam" id="PF04500">
    <property type="entry name" value="FLYWCH"/>
    <property type="match status" value="1"/>
</dbReference>
<comment type="caution">
    <text evidence="5">The sequence shown here is derived from an EMBL/GenBank/DDBJ whole genome shotgun (WGS) entry which is preliminary data.</text>
</comment>
<evidence type="ECO:0000313" key="6">
    <source>
        <dbReference type="Proteomes" id="UP001163046"/>
    </source>
</evidence>
<dbReference type="InterPro" id="IPR011011">
    <property type="entry name" value="Znf_FYVE_PHD"/>
</dbReference>
<reference evidence="5" key="1">
    <citation type="submission" date="2023-01" db="EMBL/GenBank/DDBJ databases">
        <title>Genome assembly of the deep-sea coral Lophelia pertusa.</title>
        <authorList>
            <person name="Herrera S."/>
            <person name="Cordes E."/>
        </authorList>
    </citation>
    <scope>NUCLEOTIDE SEQUENCE</scope>
    <source>
        <strain evidence="5">USNM1676648</strain>
        <tissue evidence="5">Polyp</tissue>
    </source>
</reference>
<accession>A0A9X0CQF3</accession>
<evidence type="ECO:0000259" key="4">
    <source>
        <dbReference type="Pfam" id="PF04500"/>
    </source>
</evidence>
<feature type="domain" description="FLYWCH-type" evidence="4">
    <location>
        <begin position="136"/>
        <end position="196"/>
    </location>
</feature>
<keyword evidence="3" id="KW-0862">Zinc</keyword>
<evidence type="ECO:0000256" key="3">
    <source>
        <dbReference type="ARBA" id="ARBA00022833"/>
    </source>
</evidence>
<dbReference type="SUPFAM" id="SSF57903">
    <property type="entry name" value="FYVE/PHD zinc finger"/>
    <property type="match status" value="1"/>
</dbReference>
<sequence length="299" mass="33106">MSAKCISCVKPVRPRQQGLLCDGCLRWQHRTCGTGISLTDYRTAVQNGDSIDWRCETCMSESIIPVAESTPVLFADSDINNSADNESTIYEAVADPPVINDHSVNEPDLPADPAALNESSILDPPAAVTFQILQDSTMKGRPKLVDSRGHCYNVKRRRPNATDWQCTIRRKLNPCRAAVIQRSDGTFHPGVHSHNHTSDVGAAISATITAKVKAKTVEDIFKPASAIVEEVLLEELTDAPCPALSKPEYIARAANRLRQKLRPKDPTTLDFEIEDDHIPDGFFVSDVKVRERRHIMFHA</sequence>
<dbReference type="PANTHER" id="PTHR20956:SF12">
    <property type="entry name" value="FLYWCH-TYPE DOMAIN-CONTAINING PROTEIN"/>
    <property type="match status" value="1"/>
</dbReference>
<name>A0A9X0CQF3_9CNID</name>
<keyword evidence="2" id="KW-0863">Zinc-finger</keyword>